<dbReference type="Proteomes" id="UP001589575">
    <property type="component" value="Unassembled WGS sequence"/>
</dbReference>
<name>A0ABV5G4T8_9MICC</name>
<sequence length="91" mass="9223">MCSAQPIDLPCVRGPHQPEQQGVPDSRIGGQILGQEVQSLGGSSAHDHAPDLGGGAALDGVTAVVSGCGGRSGVWAHGVFLHQICCGLHYL</sequence>
<reference evidence="2 3" key="1">
    <citation type="submission" date="2024-09" db="EMBL/GenBank/DDBJ databases">
        <authorList>
            <person name="Sun Q."/>
            <person name="Mori K."/>
        </authorList>
    </citation>
    <scope>NUCLEOTIDE SEQUENCE [LARGE SCALE GENOMIC DNA]</scope>
    <source>
        <strain evidence="2 3">CCM 7609</strain>
    </source>
</reference>
<dbReference type="EMBL" id="JBHMFI010000001">
    <property type="protein sequence ID" value="MFB9073669.1"/>
    <property type="molecule type" value="Genomic_DNA"/>
</dbReference>
<proteinExistence type="predicted"/>
<feature type="region of interest" description="Disordered" evidence="1">
    <location>
        <begin position="1"/>
        <end position="27"/>
    </location>
</feature>
<gene>
    <name evidence="2" type="ORF">ACFFX0_21685</name>
</gene>
<accession>A0ABV5G4T8</accession>
<comment type="caution">
    <text evidence="2">The sequence shown here is derived from an EMBL/GenBank/DDBJ whole genome shotgun (WGS) entry which is preliminary data.</text>
</comment>
<protein>
    <submittedName>
        <fullName evidence="2">Uncharacterized protein</fullName>
    </submittedName>
</protein>
<organism evidence="2 3">
    <name type="scientific">Citricoccus parietis</name>
    <dbReference type="NCBI Taxonomy" id="592307"/>
    <lineage>
        <taxon>Bacteria</taxon>
        <taxon>Bacillati</taxon>
        <taxon>Actinomycetota</taxon>
        <taxon>Actinomycetes</taxon>
        <taxon>Micrococcales</taxon>
        <taxon>Micrococcaceae</taxon>
        <taxon>Citricoccus</taxon>
    </lineage>
</organism>
<keyword evidence="3" id="KW-1185">Reference proteome</keyword>
<evidence type="ECO:0000313" key="2">
    <source>
        <dbReference type="EMBL" id="MFB9073669.1"/>
    </source>
</evidence>
<evidence type="ECO:0000256" key="1">
    <source>
        <dbReference type="SAM" id="MobiDB-lite"/>
    </source>
</evidence>
<evidence type="ECO:0000313" key="3">
    <source>
        <dbReference type="Proteomes" id="UP001589575"/>
    </source>
</evidence>